<dbReference type="GO" id="GO:0016791">
    <property type="term" value="F:phosphatase activity"/>
    <property type="evidence" value="ECO:0007669"/>
    <property type="project" value="TreeGrafter"/>
</dbReference>
<dbReference type="Proteomes" id="UP000008907">
    <property type="component" value="Chromosome"/>
</dbReference>
<reference evidence="1 2" key="1">
    <citation type="journal article" date="2011" name="J. Bacteriol.">
        <title>Genome Sequence of Mycoplasma putrefaciens Type Strain KS1.</title>
        <authorList>
            <person name="Calcutt M.J."/>
            <person name="Foecking M.F."/>
        </authorList>
    </citation>
    <scope>NUCLEOTIDE SEQUENCE [LARGE SCALE GENOMIC DNA]</scope>
    <source>
        <strain evidence="2">ATCC 15718 / NCTC 10155 / C30 KS-1 / KS-1</strain>
    </source>
</reference>
<name>A0A7U3ZS67_MYCPK</name>
<accession>A0A7U3ZS67</accession>
<gene>
    <name evidence="1" type="ordered locus">MPUT_0135</name>
</gene>
<dbReference type="EMBL" id="CP003021">
    <property type="protein sequence ID" value="AEM68533.1"/>
    <property type="molecule type" value="Genomic_DNA"/>
</dbReference>
<dbReference type="Pfam" id="PF08282">
    <property type="entry name" value="Hydrolase_3"/>
    <property type="match status" value="1"/>
</dbReference>
<protein>
    <submittedName>
        <fullName evidence="1">Hydrolase, HAD superfamily</fullName>
    </submittedName>
</protein>
<dbReference type="GO" id="GO:0000287">
    <property type="term" value="F:magnesium ion binding"/>
    <property type="evidence" value="ECO:0007669"/>
    <property type="project" value="TreeGrafter"/>
</dbReference>
<organism evidence="1 2">
    <name type="scientific">Mycoplasma putrefaciens (strain ATCC 15718 / NCTC 10155 / C30 KS-1 / KS-1)</name>
    <dbReference type="NCBI Taxonomy" id="743965"/>
    <lineage>
        <taxon>Bacteria</taxon>
        <taxon>Bacillati</taxon>
        <taxon>Mycoplasmatota</taxon>
        <taxon>Mollicutes</taxon>
        <taxon>Mycoplasmataceae</taxon>
        <taxon>Mycoplasma</taxon>
    </lineage>
</organism>
<dbReference type="AlphaFoldDB" id="A0A7U3ZS67"/>
<dbReference type="InterPro" id="IPR000150">
    <property type="entry name" value="Cof"/>
</dbReference>
<dbReference type="SUPFAM" id="SSF56784">
    <property type="entry name" value="HAD-like"/>
    <property type="match status" value="1"/>
</dbReference>
<dbReference type="KEGG" id="mpf:MPUT_0135"/>
<dbReference type="RefSeq" id="WP_014034889.1">
    <property type="nucleotide sequence ID" value="NC_015946.1"/>
</dbReference>
<dbReference type="Gene3D" id="3.40.50.1000">
    <property type="entry name" value="HAD superfamily/HAD-like"/>
    <property type="match status" value="1"/>
</dbReference>
<dbReference type="SFLD" id="SFLDG01140">
    <property type="entry name" value="C2.B:_Phosphomannomutase_and_P"/>
    <property type="match status" value="1"/>
</dbReference>
<keyword evidence="1" id="KW-0378">Hydrolase</keyword>
<dbReference type="InterPro" id="IPR036412">
    <property type="entry name" value="HAD-like_sf"/>
</dbReference>
<dbReference type="SFLD" id="SFLDS00003">
    <property type="entry name" value="Haloacid_Dehalogenase"/>
    <property type="match status" value="1"/>
</dbReference>
<dbReference type="Gene3D" id="3.30.1240.10">
    <property type="match status" value="1"/>
</dbReference>
<evidence type="ECO:0000313" key="2">
    <source>
        <dbReference type="Proteomes" id="UP000008907"/>
    </source>
</evidence>
<dbReference type="GO" id="GO:0005829">
    <property type="term" value="C:cytosol"/>
    <property type="evidence" value="ECO:0007669"/>
    <property type="project" value="TreeGrafter"/>
</dbReference>
<dbReference type="InterPro" id="IPR023214">
    <property type="entry name" value="HAD_sf"/>
</dbReference>
<sequence length="288" mass="32722">MYKMIAIDLDGTVFSHGYGVHPLTLQALKRAQEKGMVIVIATGRNSKTTKPVAEKLGLLNSGIPFVGLNGGQVFSYEHDGTVNIRYTKHFTKKESEEIFNLAMQHKAQVFAYSVDENVAYKSKGFSFFALWMKKRVKRVVKVYDPKKELDVVMAKYICFGNRKDMKKLRQEIEKRGYSIYSFSYFTNSKENVEINPKSVNKGYGLEYVAKELQIKPQEIIFFGDGENDIEALKFAGKGVVMKNHGRENVRQAADDITELVATDGGVGDYLYKHVLKEPIPDQFKNKCK</sequence>
<evidence type="ECO:0000313" key="1">
    <source>
        <dbReference type="EMBL" id="AEM68533.1"/>
    </source>
</evidence>
<proteinExistence type="predicted"/>
<dbReference type="NCBIfam" id="TIGR01484">
    <property type="entry name" value="HAD-SF-IIB"/>
    <property type="match status" value="1"/>
</dbReference>
<dbReference type="PANTHER" id="PTHR10000">
    <property type="entry name" value="PHOSPHOSERINE PHOSPHATASE"/>
    <property type="match status" value="1"/>
</dbReference>
<dbReference type="NCBIfam" id="TIGR00099">
    <property type="entry name" value="Cof-subfamily"/>
    <property type="match status" value="1"/>
</dbReference>
<dbReference type="PANTHER" id="PTHR10000:SF8">
    <property type="entry name" value="HAD SUPERFAMILY HYDROLASE-LIKE, TYPE 3"/>
    <property type="match status" value="1"/>
</dbReference>
<dbReference type="InterPro" id="IPR006379">
    <property type="entry name" value="HAD-SF_hydro_IIB"/>
</dbReference>